<comment type="caution">
    <text evidence="1">The sequence shown here is derived from an EMBL/GenBank/DDBJ whole genome shotgun (WGS) entry which is preliminary data.</text>
</comment>
<accession>A0A9P1GV06</accession>
<gene>
    <name evidence="1" type="ORF">PPNO1_LOCUS622</name>
</gene>
<evidence type="ECO:0000313" key="1">
    <source>
        <dbReference type="EMBL" id="CAI4210824.1"/>
    </source>
</evidence>
<proteinExistence type="predicted"/>
<sequence length="128" mass="14328">MNSWPYEMRQRSSINKRSLCEALEKSEVEQPGAPDFSRRFVKPAQGHTVAGAAPIESDGALGLDEAAWTHLSKHKAREYNELALSFLKLFEYGVQTSGRSQALQRCVYRLYSDVLRTADCVATARCCV</sequence>
<keyword evidence="2" id="KW-1185">Reference proteome</keyword>
<dbReference type="Proteomes" id="UP000838763">
    <property type="component" value="Unassembled WGS sequence"/>
</dbReference>
<evidence type="ECO:0000313" key="2">
    <source>
        <dbReference type="Proteomes" id="UP000838763"/>
    </source>
</evidence>
<protein>
    <submittedName>
        <fullName evidence="1">Uncharacterized protein</fullName>
    </submittedName>
</protein>
<organism evidence="1 2">
    <name type="scientific">Parascedosporium putredinis</name>
    <dbReference type="NCBI Taxonomy" id="1442378"/>
    <lineage>
        <taxon>Eukaryota</taxon>
        <taxon>Fungi</taxon>
        <taxon>Dikarya</taxon>
        <taxon>Ascomycota</taxon>
        <taxon>Pezizomycotina</taxon>
        <taxon>Sordariomycetes</taxon>
        <taxon>Hypocreomycetidae</taxon>
        <taxon>Microascales</taxon>
        <taxon>Microascaceae</taxon>
        <taxon>Parascedosporium</taxon>
    </lineage>
</organism>
<dbReference type="EMBL" id="CALLCH030000001">
    <property type="protein sequence ID" value="CAI4210824.1"/>
    <property type="molecule type" value="Genomic_DNA"/>
</dbReference>
<dbReference type="AlphaFoldDB" id="A0A9P1GV06"/>
<name>A0A9P1GV06_9PEZI</name>
<dbReference type="OrthoDB" id="6513042at2759"/>
<reference evidence="1" key="1">
    <citation type="submission" date="2022-11" db="EMBL/GenBank/DDBJ databases">
        <authorList>
            <person name="Scott C."/>
            <person name="Bruce N."/>
        </authorList>
    </citation>
    <scope>NUCLEOTIDE SEQUENCE</scope>
</reference>